<dbReference type="InterPro" id="IPR002712">
    <property type="entry name" value="CcdB"/>
</dbReference>
<evidence type="ECO:0000256" key="1">
    <source>
        <dbReference type="ARBA" id="ARBA00005230"/>
    </source>
</evidence>
<dbReference type="GO" id="GO:0006276">
    <property type="term" value="P:plasmid maintenance"/>
    <property type="evidence" value="ECO:0007669"/>
    <property type="project" value="InterPro"/>
</dbReference>
<accession>A0A1H4CX72</accession>
<dbReference type="OrthoDB" id="9813510at2"/>
<evidence type="ECO:0000256" key="6">
    <source>
        <dbReference type="ARBA" id="ARBA00029628"/>
    </source>
</evidence>
<keyword evidence="9" id="KW-1185">Reference proteome</keyword>
<evidence type="ECO:0000313" key="9">
    <source>
        <dbReference type="Proteomes" id="UP000198703"/>
    </source>
</evidence>
<evidence type="ECO:0000256" key="7">
    <source>
        <dbReference type="ARBA" id="ARBA00033135"/>
    </source>
</evidence>
<dbReference type="EMBL" id="FNQM01000008">
    <property type="protein sequence ID" value="SEA64836.1"/>
    <property type="molecule type" value="Genomic_DNA"/>
</dbReference>
<dbReference type="STRING" id="89524.SAMN05444370_10880"/>
<dbReference type="SUPFAM" id="SSF50118">
    <property type="entry name" value="Cell growth inhibitor/plasmid maintenance toxic component"/>
    <property type="match status" value="1"/>
</dbReference>
<name>A0A1H4CX72_9RHOB</name>
<dbReference type="Proteomes" id="UP000198703">
    <property type="component" value="Unassembled WGS sequence"/>
</dbReference>
<evidence type="ECO:0000256" key="5">
    <source>
        <dbReference type="ARBA" id="ARBA00023163"/>
    </source>
</evidence>
<comment type="similarity">
    <text evidence="1">Belongs to the CcdB toxin family.</text>
</comment>
<dbReference type="Pfam" id="PF01845">
    <property type="entry name" value="CcdB"/>
    <property type="match status" value="1"/>
</dbReference>
<evidence type="ECO:0000256" key="4">
    <source>
        <dbReference type="ARBA" id="ARBA00023015"/>
    </source>
</evidence>
<evidence type="ECO:0000313" key="8">
    <source>
        <dbReference type="EMBL" id="SEA64836.1"/>
    </source>
</evidence>
<protein>
    <recommendedName>
        <fullName evidence="2">Toxin CcdB</fullName>
    </recommendedName>
    <alternativeName>
        <fullName evidence="7">Cytotoxic protein CcdB</fullName>
    </alternativeName>
    <alternativeName>
        <fullName evidence="6">Protein LetD</fullName>
    </alternativeName>
</protein>
<dbReference type="Gene3D" id="2.30.30.110">
    <property type="match status" value="1"/>
</dbReference>
<proteinExistence type="inferred from homology"/>
<keyword evidence="5" id="KW-0804">Transcription</keyword>
<sequence>MAQFHVHRLPDGALVLDLQSDLIATGSRVVAPLMPVSEALPAISRLEPVFEIEGARCALHTAEMAAVPARLLAGAPVADLSAQDHAIRGALDMVFSGF</sequence>
<keyword evidence="3" id="KW-0678">Repressor</keyword>
<gene>
    <name evidence="8" type="ORF">SAMN05444370_10880</name>
</gene>
<evidence type="ECO:0000256" key="2">
    <source>
        <dbReference type="ARBA" id="ARBA00015075"/>
    </source>
</evidence>
<dbReference type="InterPro" id="IPR011067">
    <property type="entry name" value="Plasmid_toxin/cell-grow_inhib"/>
</dbReference>
<keyword evidence="4" id="KW-0805">Transcription regulation</keyword>
<evidence type="ECO:0000256" key="3">
    <source>
        <dbReference type="ARBA" id="ARBA00022491"/>
    </source>
</evidence>
<dbReference type="RefSeq" id="WP_093254256.1">
    <property type="nucleotide sequence ID" value="NZ_FNQM01000008.1"/>
</dbReference>
<organism evidence="8 9">
    <name type="scientific">Rubrimonas cliftonensis</name>
    <dbReference type="NCBI Taxonomy" id="89524"/>
    <lineage>
        <taxon>Bacteria</taxon>
        <taxon>Pseudomonadati</taxon>
        <taxon>Pseudomonadota</taxon>
        <taxon>Alphaproteobacteria</taxon>
        <taxon>Rhodobacterales</taxon>
        <taxon>Paracoccaceae</taxon>
        <taxon>Rubrimonas</taxon>
    </lineage>
</organism>
<dbReference type="GO" id="GO:0008657">
    <property type="term" value="F:DNA topoisomerase type II (double strand cut, ATP-hydrolyzing) inhibitor activity"/>
    <property type="evidence" value="ECO:0007669"/>
    <property type="project" value="InterPro"/>
</dbReference>
<reference evidence="8 9" key="1">
    <citation type="submission" date="2016-10" db="EMBL/GenBank/DDBJ databases">
        <authorList>
            <person name="de Groot N.N."/>
        </authorList>
    </citation>
    <scope>NUCLEOTIDE SEQUENCE [LARGE SCALE GENOMIC DNA]</scope>
    <source>
        <strain evidence="8 9">DSM 15345</strain>
    </source>
</reference>
<dbReference type="AlphaFoldDB" id="A0A1H4CX72"/>